<reference evidence="2 3" key="1">
    <citation type="journal article" date="2023" name="Microbiol. Resour. Announc.">
        <title>Complete Genome Sequence of Imperialibacter roseus strain P4T.</title>
        <authorList>
            <person name="Tizabi D.R."/>
            <person name="Bachvaroff T."/>
            <person name="Hill R.T."/>
        </authorList>
    </citation>
    <scope>NUCLEOTIDE SEQUENCE [LARGE SCALE GENOMIC DNA]</scope>
    <source>
        <strain evidence="2 3">P4T</strain>
    </source>
</reference>
<gene>
    <name evidence="2" type="ORF">RT717_26105</name>
</gene>
<feature type="signal peptide" evidence="1">
    <location>
        <begin position="1"/>
        <end position="24"/>
    </location>
</feature>
<evidence type="ECO:0000256" key="1">
    <source>
        <dbReference type="SAM" id="SignalP"/>
    </source>
</evidence>
<dbReference type="InterPro" id="IPR011467">
    <property type="entry name" value="DUF1573"/>
</dbReference>
<dbReference type="InterPro" id="IPR013783">
    <property type="entry name" value="Ig-like_fold"/>
</dbReference>
<dbReference type="Proteomes" id="UP001302349">
    <property type="component" value="Chromosome"/>
</dbReference>
<feature type="chain" id="PRO_5047352817" evidence="1">
    <location>
        <begin position="25"/>
        <end position="187"/>
    </location>
</feature>
<dbReference type="EMBL" id="CP136051">
    <property type="protein sequence ID" value="WOK06552.1"/>
    <property type="molecule type" value="Genomic_DNA"/>
</dbReference>
<evidence type="ECO:0000313" key="2">
    <source>
        <dbReference type="EMBL" id="WOK06552.1"/>
    </source>
</evidence>
<proteinExistence type="predicted"/>
<accession>A0ABZ0IPW4</accession>
<dbReference type="PANTHER" id="PTHR37833">
    <property type="entry name" value="LIPOPROTEIN-RELATED"/>
    <property type="match status" value="1"/>
</dbReference>
<protein>
    <submittedName>
        <fullName evidence="2">DUF1573 domain-containing protein</fullName>
    </submittedName>
</protein>
<keyword evidence="3" id="KW-1185">Reference proteome</keyword>
<evidence type="ECO:0000313" key="3">
    <source>
        <dbReference type="Proteomes" id="UP001302349"/>
    </source>
</evidence>
<sequence>MKKSVVNVLVFGALVAVGFSCSNAEMEGRLARLEGRVAELEAGKARSGPASSAATASPTIQQTALEEEVPSGPAPVFTWAEENYDFGTITEGEIAEHVFKFTNTGEAPLIISNASASCGCTVPVWPKEPIPVGGTGEIQVKFNSSNKPGVQNKTVSITANTNPKLSRLNIKAVVSPKAGAADGPVKK</sequence>
<organism evidence="2 3">
    <name type="scientific">Imperialibacter roseus</name>
    <dbReference type="NCBI Taxonomy" id="1324217"/>
    <lineage>
        <taxon>Bacteria</taxon>
        <taxon>Pseudomonadati</taxon>
        <taxon>Bacteroidota</taxon>
        <taxon>Cytophagia</taxon>
        <taxon>Cytophagales</taxon>
        <taxon>Flammeovirgaceae</taxon>
        <taxon>Imperialibacter</taxon>
    </lineage>
</organism>
<dbReference type="RefSeq" id="WP_317489267.1">
    <property type="nucleotide sequence ID" value="NZ_CP136051.1"/>
</dbReference>
<dbReference type="PANTHER" id="PTHR37833:SF1">
    <property type="entry name" value="SIGNAL PEPTIDE PROTEIN"/>
    <property type="match status" value="1"/>
</dbReference>
<name>A0ABZ0IPW4_9BACT</name>
<dbReference type="PROSITE" id="PS51257">
    <property type="entry name" value="PROKAR_LIPOPROTEIN"/>
    <property type="match status" value="1"/>
</dbReference>
<keyword evidence="1" id="KW-0732">Signal</keyword>
<dbReference type="Pfam" id="PF07610">
    <property type="entry name" value="DUF1573"/>
    <property type="match status" value="1"/>
</dbReference>
<dbReference type="Gene3D" id="2.60.40.10">
    <property type="entry name" value="Immunoglobulins"/>
    <property type="match status" value="1"/>
</dbReference>